<gene>
    <name evidence="13" type="ORF">SAMN04488054_11335</name>
</gene>
<dbReference type="GO" id="GO:0006465">
    <property type="term" value="P:signal peptide processing"/>
    <property type="evidence" value="ECO:0007669"/>
    <property type="project" value="TreeGrafter"/>
</dbReference>
<dbReference type="EC" id="2.1.1.-" evidence="9"/>
<keyword evidence="9" id="KW-0645">Protease</keyword>
<evidence type="ECO:0000256" key="6">
    <source>
        <dbReference type="ARBA" id="ARBA00022989"/>
    </source>
</evidence>
<evidence type="ECO:0000256" key="1">
    <source>
        <dbReference type="ARBA" id="ARBA00004429"/>
    </source>
</evidence>
<sequence length="251" mass="27210">MDYVWLVYISIAGLVLGSFFNVVGTRIPQGASIVRPRSHCPSCGTTLQAPDLFPVFSYLFLKGRCRYCRTRIPAFYPVMEAVSGILFAAAWLRWGAAWETAAALLLLSLLLIITVSDWTSMLIPDKILLFFLPFIAVLRWSTVPLHSWWDPLAGAALGFSLLLLIAVVSKGGMGGGDIKLFALLGFFFGWQQLLLAFFLSVAAGAVLGGFGLLTGAVKRGVPMPFGPFIAAGSVLTLFFGEGLLAWYTGFL</sequence>
<evidence type="ECO:0000256" key="7">
    <source>
        <dbReference type="ARBA" id="ARBA00023136"/>
    </source>
</evidence>
<comment type="similarity">
    <text evidence="2 8">Belongs to the peptidase A24 family.</text>
</comment>
<evidence type="ECO:0000256" key="9">
    <source>
        <dbReference type="RuleBase" id="RU003794"/>
    </source>
</evidence>
<keyword evidence="3" id="KW-1003">Cell membrane</keyword>
<comment type="function">
    <text evidence="9">Plays an essential role in type IV pili and type II pseudopili formation by proteolytically removing the leader sequence from substrate proteins and subsequently monomethylating the alpha-amino group of the newly exposed N-terminal phenylalanine.</text>
</comment>
<evidence type="ECO:0000313" key="13">
    <source>
        <dbReference type="EMBL" id="SFM06214.1"/>
    </source>
</evidence>
<feature type="transmembrane region" description="Helical" evidence="10">
    <location>
        <begin position="180"/>
        <end position="213"/>
    </location>
</feature>
<dbReference type="RefSeq" id="WP_090927094.1">
    <property type="nucleotide sequence ID" value="NZ_FOTY01000013.1"/>
</dbReference>
<reference evidence="13 14" key="1">
    <citation type="submission" date="2016-10" db="EMBL/GenBank/DDBJ databases">
        <authorList>
            <person name="de Groot N.N."/>
        </authorList>
    </citation>
    <scope>NUCLEOTIDE SEQUENCE [LARGE SCALE GENOMIC DNA]</scope>
    <source>
        <strain evidence="13 14">CGMCC 1.6134</strain>
    </source>
</reference>
<evidence type="ECO:0000256" key="2">
    <source>
        <dbReference type="ARBA" id="ARBA00005801"/>
    </source>
</evidence>
<dbReference type="Proteomes" id="UP000199668">
    <property type="component" value="Unassembled WGS sequence"/>
</dbReference>
<feature type="transmembrane region" description="Helical" evidence="10">
    <location>
        <begin position="74"/>
        <end position="92"/>
    </location>
</feature>
<evidence type="ECO:0000259" key="12">
    <source>
        <dbReference type="Pfam" id="PF06750"/>
    </source>
</evidence>
<keyword evidence="4" id="KW-0997">Cell inner membrane</keyword>
<keyword evidence="9 13" id="KW-0808">Transferase</keyword>
<dbReference type="AlphaFoldDB" id="A0A1I4MSE6"/>
<feature type="domain" description="Prepilin type IV endopeptidase peptidase" evidence="11">
    <location>
        <begin position="104"/>
        <end position="208"/>
    </location>
</feature>
<dbReference type="Gene3D" id="1.20.120.1220">
    <property type="match status" value="1"/>
</dbReference>
<dbReference type="InterPro" id="IPR010627">
    <property type="entry name" value="Prepilin_pept_A24_N"/>
</dbReference>
<dbReference type="EC" id="3.4.23.43" evidence="9"/>
<comment type="catalytic activity">
    <reaction evidence="9">
        <text>Typically cleaves a -Gly-|-Phe- bond to release an N-terminal, basic peptide of 5-8 residues from type IV prepilin, and then N-methylates the new N-terminal amino group, the methyl donor being S-adenosyl-L-methionine.</text>
        <dbReference type="EC" id="3.4.23.43"/>
    </reaction>
</comment>
<organism evidence="13 14">
    <name type="scientific">Salibacterium qingdaonense</name>
    <dbReference type="NCBI Taxonomy" id="266892"/>
    <lineage>
        <taxon>Bacteria</taxon>
        <taxon>Bacillati</taxon>
        <taxon>Bacillota</taxon>
        <taxon>Bacilli</taxon>
        <taxon>Bacillales</taxon>
        <taxon>Bacillaceae</taxon>
    </lineage>
</organism>
<evidence type="ECO:0000259" key="11">
    <source>
        <dbReference type="Pfam" id="PF01478"/>
    </source>
</evidence>
<comment type="subcellular location">
    <subcellularLocation>
        <location evidence="1">Cell inner membrane</location>
        <topology evidence="1">Multi-pass membrane protein</topology>
    </subcellularLocation>
    <subcellularLocation>
        <location evidence="9">Cell membrane</location>
        <topology evidence="9">Multi-pass membrane protein</topology>
    </subcellularLocation>
</comment>
<dbReference type="Pfam" id="PF01478">
    <property type="entry name" value="Peptidase_A24"/>
    <property type="match status" value="1"/>
</dbReference>
<keyword evidence="9" id="KW-0378">Hydrolase</keyword>
<evidence type="ECO:0000256" key="10">
    <source>
        <dbReference type="SAM" id="Phobius"/>
    </source>
</evidence>
<feature type="transmembrane region" description="Helical" evidence="10">
    <location>
        <begin position="225"/>
        <end position="247"/>
    </location>
</feature>
<dbReference type="OrthoDB" id="9789291at2"/>
<dbReference type="STRING" id="266892.SAMN04488054_11335"/>
<dbReference type="GO" id="GO:0032259">
    <property type="term" value="P:methylation"/>
    <property type="evidence" value="ECO:0007669"/>
    <property type="project" value="UniProtKB-KW"/>
</dbReference>
<evidence type="ECO:0000256" key="3">
    <source>
        <dbReference type="ARBA" id="ARBA00022475"/>
    </source>
</evidence>
<feature type="transmembrane region" description="Helical" evidence="10">
    <location>
        <begin position="6"/>
        <end position="27"/>
    </location>
</feature>
<dbReference type="GO" id="GO:0008168">
    <property type="term" value="F:methyltransferase activity"/>
    <property type="evidence" value="ECO:0007669"/>
    <property type="project" value="UniProtKB-KW"/>
</dbReference>
<accession>A0A1I4MSE6</accession>
<dbReference type="GO" id="GO:0005886">
    <property type="term" value="C:plasma membrane"/>
    <property type="evidence" value="ECO:0007669"/>
    <property type="project" value="UniProtKB-SubCell"/>
</dbReference>
<proteinExistence type="inferred from homology"/>
<evidence type="ECO:0000313" key="14">
    <source>
        <dbReference type="Proteomes" id="UP000199668"/>
    </source>
</evidence>
<feature type="domain" description="Prepilin peptidase A24 N-terminal" evidence="12">
    <location>
        <begin position="11"/>
        <end position="93"/>
    </location>
</feature>
<evidence type="ECO:0000256" key="4">
    <source>
        <dbReference type="ARBA" id="ARBA00022519"/>
    </source>
</evidence>
<protein>
    <recommendedName>
        <fullName evidence="9">Prepilin leader peptidase/N-methyltransferase</fullName>
        <ecNumber evidence="9">2.1.1.-</ecNumber>
        <ecNumber evidence="9">3.4.23.43</ecNumber>
    </recommendedName>
</protein>
<dbReference type="PANTHER" id="PTHR30487:SF0">
    <property type="entry name" value="PREPILIN LEADER PEPTIDASE_N-METHYLTRANSFERASE-RELATED"/>
    <property type="match status" value="1"/>
</dbReference>
<keyword evidence="9" id="KW-0511">Multifunctional enzyme</keyword>
<dbReference type="PANTHER" id="PTHR30487">
    <property type="entry name" value="TYPE 4 PREPILIN-LIKE PROTEINS LEADER PEPTIDE-PROCESSING ENZYME"/>
    <property type="match status" value="1"/>
</dbReference>
<keyword evidence="6 10" id="KW-1133">Transmembrane helix</keyword>
<dbReference type="InterPro" id="IPR014032">
    <property type="entry name" value="Peptidase_A24A_bac"/>
</dbReference>
<evidence type="ECO:0000256" key="5">
    <source>
        <dbReference type="ARBA" id="ARBA00022692"/>
    </source>
</evidence>
<dbReference type="Pfam" id="PF06750">
    <property type="entry name" value="A24_N_bact"/>
    <property type="match status" value="1"/>
</dbReference>
<dbReference type="EMBL" id="FOTY01000013">
    <property type="protein sequence ID" value="SFM06214.1"/>
    <property type="molecule type" value="Genomic_DNA"/>
</dbReference>
<dbReference type="InterPro" id="IPR050882">
    <property type="entry name" value="Prepilin_peptidase/N-MTase"/>
</dbReference>
<feature type="transmembrane region" description="Helical" evidence="10">
    <location>
        <begin position="98"/>
        <end position="115"/>
    </location>
</feature>
<keyword evidence="14" id="KW-1185">Reference proteome</keyword>
<dbReference type="GO" id="GO:0004190">
    <property type="term" value="F:aspartic-type endopeptidase activity"/>
    <property type="evidence" value="ECO:0007669"/>
    <property type="project" value="UniProtKB-EC"/>
</dbReference>
<feature type="transmembrane region" description="Helical" evidence="10">
    <location>
        <begin position="127"/>
        <end position="145"/>
    </location>
</feature>
<keyword evidence="5 9" id="KW-0812">Transmembrane</keyword>
<name>A0A1I4MSE6_9BACI</name>
<dbReference type="PRINTS" id="PR00864">
    <property type="entry name" value="PREPILNPTASE"/>
</dbReference>
<evidence type="ECO:0000256" key="8">
    <source>
        <dbReference type="RuleBase" id="RU003793"/>
    </source>
</evidence>
<dbReference type="InterPro" id="IPR000045">
    <property type="entry name" value="Prepilin_IV_endopep_pep"/>
</dbReference>
<keyword evidence="9 13" id="KW-0489">Methyltransferase</keyword>
<keyword evidence="7 10" id="KW-0472">Membrane</keyword>